<sequence>MGFRQDIGLIIARAVAVVAALFIVVPAGAQSTSQIVAELTAINAKVTNTPCNTGQGMLISNKAMNIFLSNKVSSYLSDGTDLSLYKNYVVLNAAEGSIAIDHNFHQLVDSDDWVRSFFVLGARVNIANTYSARFSNKYYDNRLGFVVQHTWMGTPRTYYNNCGSQKMTMDAQRAEIVHSLATDLKRKATDFEHGLDSIGQAEVPGQNLDGVKAKLRKDFYAGLRAEYLQKFSEQQATLLINTNNFDLVTDNWTTAGVYIPVITQKFMIAADVNSAASRHQNYPAELSVTHTRFWESTKFGRLFLTLNGKFWINNSVQSGLLFHADAFGETSVAENALFLNQGNLFTGQYKNFITPVVSAKLAYLPFDSHFGLSLRIEKNFGTYHAINGILGIPIVLIDKNTVPAITFEAQVLFSDITNSIKNTSLPFNRTAVGFTVGIPFSKIVY</sequence>
<dbReference type="OrthoDB" id="788674at2"/>
<protein>
    <submittedName>
        <fullName evidence="1">Uncharacterized protein</fullName>
    </submittedName>
</protein>
<evidence type="ECO:0000313" key="1">
    <source>
        <dbReference type="EMBL" id="QEC63767.1"/>
    </source>
</evidence>
<evidence type="ECO:0000313" key="2">
    <source>
        <dbReference type="Proteomes" id="UP000321479"/>
    </source>
</evidence>
<dbReference type="AlphaFoldDB" id="A0A5B8UX85"/>
<organism evidence="1 2">
    <name type="scientific">Mucilaginibacter ginsenosidivorans</name>
    <dbReference type="NCBI Taxonomy" id="398053"/>
    <lineage>
        <taxon>Bacteria</taxon>
        <taxon>Pseudomonadati</taxon>
        <taxon>Bacteroidota</taxon>
        <taxon>Sphingobacteriia</taxon>
        <taxon>Sphingobacteriales</taxon>
        <taxon>Sphingobacteriaceae</taxon>
        <taxon>Mucilaginibacter</taxon>
    </lineage>
</organism>
<dbReference type="Proteomes" id="UP000321479">
    <property type="component" value="Chromosome"/>
</dbReference>
<dbReference type="EMBL" id="CP042436">
    <property type="protein sequence ID" value="QEC63767.1"/>
    <property type="molecule type" value="Genomic_DNA"/>
</dbReference>
<accession>A0A5B8UX85</accession>
<keyword evidence="2" id="KW-1185">Reference proteome</keyword>
<dbReference type="KEGG" id="mgin:FRZ54_14705"/>
<dbReference type="RefSeq" id="WP_147032341.1">
    <property type="nucleotide sequence ID" value="NZ_CP042436.1"/>
</dbReference>
<name>A0A5B8UX85_9SPHI</name>
<reference evidence="1 2" key="1">
    <citation type="journal article" date="2017" name="Curr. Microbiol.">
        <title>Mucilaginibacter ginsenosidivorans sp. nov., Isolated from Soil of Ginseng Field.</title>
        <authorList>
            <person name="Kim M.M."/>
            <person name="Siddiqi M.Z."/>
            <person name="Im W.T."/>
        </authorList>
    </citation>
    <scope>NUCLEOTIDE SEQUENCE [LARGE SCALE GENOMIC DNA]</scope>
    <source>
        <strain evidence="1 2">Gsoil 3017</strain>
    </source>
</reference>
<gene>
    <name evidence="1" type="ORF">FRZ54_14705</name>
</gene>
<proteinExistence type="predicted"/>